<comment type="caution">
    <text evidence="1">The sequence shown here is derived from an EMBL/GenBank/DDBJ whole genome shotgun (WGS) entry which is preliminary data.</text>
</comment>
<dbReference type="RefSeq" id="WP_344144988.1">
    <property type="nucleotide sequence ID" value="NZ_BAABIK010000002.1"/>
</dbReference>
<proteinExistence type="predicted"/>
<dbReference type="Proteomes" id="UP001499993">
    <property type="component" value="Unassembled WGS sequence"/>
</dbReference>
<dbReference type="InterPro" id="IPR025591">
    <property type="entry name" value="RloB"/>
</dbReference>
<evidence type="ECO:0000313" key="2">
    <source>
        <dbReference type="Proteomes" id="UP001499993"/>
    </source>
</evidence>
<dbReference type="Pfam" id="PF13707">
    <property type="entry name" value="RloB"/>
    <property type="match status" value="1"/>
</dbReference>
<protein>
    <submittedName>
        <fullName evidence="1">RloB family protein</fullName>
    </submittedName>
</protein>
<organism evidence="1 2">
    <name type="scientific">Streptomonospora halophila</name>
    <dbReference type="NCBI Taxonomy" id="427369"/>
    <lineage>
        <taxon>Bacteria</taxon>
        <taxon>Bacillati</taxon>
        <taxon>Actinomycetota</taxon>
        <taxon>Actinomycetes</taxon>
        <taxon>Streptosporangiales</taxon>
        <taxon>Nocardiopsidaceae</taxon>
        <taxon>Streptomonospora</taxon>
    </lineage>
</organism>
<gene>
    <name evidence="1" type="ORF">GCM10023224_04540</name>
</gene>
<evidence type="ECO:0000313" key="1">
    <source>
        <dbReference type="EMBL" id="GAA4928432.1"/>
    </source>
</evidence>
<sequence>MTPQRRTGGRRPAGPKERKAVLVLCEGETEVAYLKGLRERYSGFRLEVRQAKSTDALRIVKEATRCAADGFHQVWAVFDTEGEDVTPAEECAQDFNRTAKDVSVCIAVSHPDFEVWLLLHHRKAEDVKKCCRTGEAALMLQQVLPGWQKGEWDRRRRRGTRFEDFAERVEDACRRADRLGRFHTTNLPSTNVGMLVRAKEDGFRALP</sequence>
<name>A0ABP9GDM9_9ACTN</name>
<dbReference type="EMBL" id="BAABIK010000002">
    <property type="protein sequence ID" value="GAA4928432.1"/>
    <property type="molecule type" value="Genomic_DNA"/>
</dbReference>
<reference evidence="2" key="1">
    <citation type="journal article" date="2019" name="Int. J. Syst. Evol. Microbiol.">
        <title>The Global Catalogue of Microorganisms (GCM) 10K type strain sequencing project: providing services to taxonomists for standard genome sequencing and annotation.</title>
        <authorList>
            <consortium name="The Broad Institute Genomics Platform"/>
            <consortium name="The Broad Institute Genome Sequencing Center for Infectious Disease"/>
            <person name="Wu L."/>
            <person name="Ma J."/>
        </authorList>
    </citation>
    <scope>NUCLEOTIDE SEQUENCE [LARGE SCALE GENOMIC DNA]</scope>
    <source>
        <strain evidence="2">JCM 18123</strain>
    </source>
</reference>
<keyword evidence="2" id="KW-1185">Reference proteome</keyword>
<accession>A0ABP9GDM9</accession>